<protein>
    <submittedName>
        <fullName evidence="2">Uncharacterized protein</fullName>
    </submittedName>
</protein>
<sequence length="54" mass="6150">DRSRDGPRGRDPLRSPQRRGGALPRVQRVGRARRLALRALLRDRRGPGGGRRRL</sequence>
<dbReference type="EMBL" id="CADCVS010000167">
    <property type="protein sequence ID" value="CAA9484847.1"/>
    <property type="molecule type" value="Genomic_DNA"/>
</dbReference>
<feature type="region of interest" description="Disordered" evidence="1">
    <location>
        <begin position="1"/>
        <end position="30"/>
    </location>
</feature>
<feature type="non-terminal residue" evidence="2">
    <location>
        <position position="54"/>
    </location>
</feature>
<evidence type="ECO:0000256" key="1">
    <source>
        <dbReference type="SAM" id="MobiDB-lite"/>
    </source>
</evidence>
<organism evidence="2">
    <name type="scientific">uncultured Solirubrobacteraceae bacterium</name>
    <dbReference type="NCBI Taxonomy" id="1162706"/>
    <lineage>
        <taxon>Bacteria</taxon>
        <taxon>Bacillati</taxon>
        <taxon>Actinomycetota</taxon>
        <taxon>Thermoleophilia</taxon>
        <taxon>Solirubrobacterales</taxon>
        <taxon>Solirubrobacteraceae</taxon>
        <taxon>environmental samples</taxon>
    </lineage>
</organism>
<accession>A0A6J4RY23</accession>
<gene>
    <name evidence="2" type="ORF">AVDCRST_MAG30-1027</name>
</gene>
<name>A0A6J4RY23_9ACTN</name>
<feature type="non-terminal residue" evidence="2">
    <location>
        <position position="1"/>
    </location>
</feature>
<dbReference type="AlphaFoldDB" id="A0A6J4RY23"/>
<feature type="compositionally biased region" description="Basic and acidic residues" evidence="1">
    <location>
        <begin position="1"/>
        <end position="13"/>
    </location>
</feature>
<proteinExistence type="predicted"/>
<evidence type="ECO:0000313" key="2">
    <source>
        <dbReference type="EMBL" id="CAA9484847.1"/>
    </source>
</evidence>
<reference evidence="2" key="1">
    <citation type="submission" date="2020-02" db="EMBL/GenBank/DDBJ databases">
        <authorList>
            <person name="Meier V. D."/>
        </authorList>
    </citation>
    <scope>NUCLEOTIDE SEQUENCE</scope>
    <source>
        <strain evidence="2">AVDCRST_MAG30</strain>
    </source>
</reference>